<dbReference type="SMART" id="SM00575">
    <property type="entry name" value="ZnF_PMZ"/>
    <property type="match status" value="1"/>
</dbReference>
<evidence type="ECO:0000256" key="5">
    <source>
        <dbReference type="SAM" id="MobiDB-lite"/>
    </source>
</evidence>
<feature type="compositionally biased region" description="Polar residues" evidence="5">
    <location>
        <begin position="16"/>
        <end position="33"/>
    </location>
</feature>
<dbReference type="PANTHER" id="PTHR31973:SF189">
    <property type="entry name" value="TRANSPOSASE, MUDR, PLANT, MULE TRANSPOSASE DOMAIN PROTEIN-RELATED"/>
    <property type="match status" value="1"/>
</dbReference>
<sequence length="515" mass="58020">MKKDVSVQVSAQVLTRAQTTQHEQIQEADQCSSDPHDSDQLFSSRVHHGGSSMETWMSTLGGRLVKRLVKKDNGKQVLENASDQEAEGQGQGEYEAEGGDKDDVDFVIESDYEQEADDIAAETCMDPTKIWDSLNVPNRPYEELRASGSEFEDVSNELCSLEGSDEKYIDQWRVNPDWSFAGMSAQLRIDANIDASKWQFYRARHAAKGMIDGAVKEQYFKLREYAAEMYPVDYALVEVETKDTWGWFLDQLAPDLELNNSFAFVQNLKLNIEGWGAAKATTEQDNLNSSRQANNHYAGDDHKLPDDNISEEKDRSRVMKLGQRFVEKVKQKSVYYYSEYNGNSTYQVMAHGDEQFVVDINDRTCGCNKWQLIGIPCVHGMAALLSTNHNPMDFIHIRYKKEGFLWAYTPVIYGINEPKMKQRGKPKKMRTLQSNEVRIGNTTKLRRNYVVVRCRKCGNEGHNRVTCERKGGGTDSVRGSQADEGGSESVGGSQADEGSQLIGGSQFVLGLQVEL</sequence>
<gene>
    <name evidence="7" type="ORF">Ddye_015582</name>
</gene>
<dbReference type="InterPro" id="IPR007527">
    <property type="entry name" value="Znf_SWIM"/>
</dbReference>
<keyword evidence="1" id="KW-0479">Metal-binding</keyword>
<evidence type="ECO:0000256" key="2">
    <source>
        <dbReference type="ARBA" id="ARBA00022771"/>
    </source>
</evidence>
<dbReference type="PROSITE" id="PS50966">
    <property type="entry name" value="ZF_SWIM"/>
    <property type="match status" value="1"/>
</dbReference>
<feature type="compositionally biased region" description="Basic and acidic residues" evidence="5">
    <location>
        <begin position="298"/>
        <end position="313"/>
    </location>
</feature>
<dbReference type="InterPro" id="IPR006564">
    <property type="entry name" value="Znf_PMZ"/>
</dbReference>
<comment type="caution">
    <text evidence="7">The sequence shown here is derived from an EMBL/GenBank/DDBJ whole genome shotgun (WGS) entry which is preliminary data.</text>
</comment>
<accession>A0AAD9WZA2</accession>
<keyword evidence="8" id="KW-1185">Reference proteome</keyword>
<proteinExistence type="predicted"/>
<dbReference type="PANTHER" id="PTHR31973">
    <property type="entry name" value="POLYPROTEIN, PUTATIVE-RELATED"/>
    <property type="match status" value="1"/>
</dbReference>
<evidence type="ECO:0000313" key="7">
    <source>
        <dbReference type="EMBL" id="KAK2648093.1"/>
    </source>
</evidence>
<keyword evidence="2 4" id="KW-0863">Zinc-finger</keyword>
<evidence type="ECO:0000256" key="4">
    <source>
        <dbReference type="PROSITE-ProRule" id="PRU00325"/>
    </source>
</evidence>
<protein>
    <recommendedName>
        <fullName evidence="6">SWIM-type domain-containing protein</fullName>
    </recommendedName>
</protein>
<dbReference type="EMBL" id="JANJYI010000005">
    <property type="protein sequence ID" value="KAK2648093.1"/>
    <property type="molecule type" value="Genomic_DNA"/>
</dbReference>
<organism evidence="7 8">
    <name type="scientific">Dipteronia dyeriana</name>
    <dbReference type="NCBI Taxonomy" id="168575"/>
    <lineage>
        <taxon>Eukaryota</taxon>
        <taxon>Viridiplantae</taxon>
        <taxon>Streptophyta</taxon>
        <taxon>Embryophyta</taxon>
        <taxon>Tracheophyta</taxon>
        <taxon>Spermatophyta</taxon>
        <taxon>Magnoliopsida</taxon>
        <taxon>eudicotyledons</taxon>
        <taxon>Gunneridae</taxon>
        <taxon>Pentapetalae</taxon>
        <taxon>rosids</taxon>
        <taxon>malvids</taxon>
        <taxon>Sapindales</taxon>
        <taxon>Sapindaceae</taxon>
        <taxon>Hippocastanoideae</taxon>
        <taxon>Acereae</taxon>
        <taxon>Dipteronia</taxon>
    </lineage>
</organism>
<evidence type="ECO:0000256" key="3">
    <source>
        <dbReference type="ARBA" id="ARBA00022833"/>
    </source>
</evidence>
<feature type="domain" description="SWIM-type" evidence="6">
    <location>
        <begin position="356"/>
        <end position="388"/>
    </location>
</feature>
<feature type="region of interest" description="Disordered" evidence="5">
    <location>
        <begin position="283"/>
        <end position="313"/>
    </location>
</feature>
<feature type="compositionally biased region" description="Polar residues" evidence="5">
    <location>
        <begin position="283"/>
        <end position="295"/>
    </location>
</feature>
<dbReference type="Proteomes" id="UP001280121">
    <property type="component" value="Unassembled WGS sequence"/>
</dbReference>
<dbReference type="Pfam" id="PF04434">
    <property type="entry name" value="SWIM"/>
    <property type="match status" value="1"/>
</dbReference>
<evidence type="ECO:0000259" key="6">
    <source>
        <dbReference type="PROSITE" id="PS50966"/>
    </source>
</evidence>
<evidence type="ECO:0000256" key="1">
    <source>
        <dbReference type="ARBA" id="ARBA00022723"/>
    </source>
</evidence>
<feature type="region of interest" description="Disordered" evidence="5">
    <location>
        <begin position="468"/>
        <end position="499"/>
    </location>
</feature>
<reference evidence="7" key="1">
    <citation type="journal article" date="2023" name="Plant J.">
        <title>Genome sequences and population genomics provide insights into the demographic history, inbreeding, and mutation load of two 'living fossil' tree species of Dipteronia.</title>
        <authorList>
            <person name="Feng Y."/>
            <person name="Comes H.P."/>
            <person name="Chen J."/>
            <person name="Zhu S."/>
            <person name="Lu R."/>
            <person name="Zhang X."/>
            <person name="Li P."/>
            <person name="Qiu J."/>
            <person name="Olsen K.M."/>
            <person name="Qiu Y."/>
        </authorList>
    </citation>
    <scope>NUCLEOTIDE SEQUENCE</scope>
    <source>
        <strain evidence="7">KIB01</strain>
    </source>
</reference>
<keyword evidence="3" id="KW-0862">Zinc</keyword>
<dbReference type="GO" id="GO:0008270">
    <property type="term" value="F:zinc ion binding"/>
    <property type="evidence" value="ECO:0007669"/>
    <property type="project" value="UniProtKB-KW"/>
</dbReference>
<feature type="region of interest" description="Disordered" evidence="5">
    <location>
        <begin position="16"/>
        <end position="54"/>
    </location>
</feature>
<evidence type="ECO:0000313" key="8">
    <source>
        <dbReference type="Proteomes" id="UP001280121"/>
    </source>
</evidence>
<dbReference type="AlphaFoldDB" id="A0AAD9WZA2"/>
<name>A0AAD9WZA2_9ROSI</name>
<feature type="region of interest" description="Disordered" evidence="5">
    <location>
        <begin position="78"/>
        <end position="102"/>
    </location>
</feature>